<dbReference type="RefSeq" id="WP_174134941.1">
    <property type="nucleotide sequence ID" value="NZ_JABUFE010000001.1"/>
</dbReference>
<evidence type="ECO:0000313" key="3">
    <source>
        <dbReference type="Proteomes" id="UP000777935"/>
    </source>
</evidence>
<reference evidence="2 3" key="1">
    <citation type="submission" date="2020-06" db="EMBL/GenBank/DDBJ databases">
        <title>Sulfitobacter algicola sp. nov., isolated from green algae.</title>
        <authorList>
            <person name="Wang C."/>
        </authorList>
    </citation>
    <scope>NUCLEOTIDE SEQUENCE [LARGE SCALE GENOMIC DNA]</scope>
    <source>
        <strain evidence="2 3">1151</strain>
    </source>
</reference>
<dbReference type="SUPFAM" id="SSF46785">
    <property type="entry name" value="Winged helix' DNA-binding domain"/>
    <property type="match status" value="1"/>
</dbReference>
<dbReference type="Gene3D" id="1.10.10.10">
    <property type="entry name" value="Winged helix-like DNA-binding domain superfamily/Winged helix DNA-binding domain"/>
    <property type="match status" value="1"/>
</dbReference>
<evidence type="ECO:0000313" key="2">
    <source>
        <dbReference type="EMBL" id="NSX53703.1"/>
    </source>
</evidence>
<dbReference type="Gene3D" id="3.40.190.10">
    <property type="entry name" value="Periplasmic binding protein-like II"/>
    <property type="match status" value="1"/>
</dbReference>
<sequence>MNLSQPAVSRLISNLEHELGFTLFHRDRRALRPTQEGQRFFRETERILARMEQLADIAPDTLLQQQIKVAFTVTAVEPRVGMCTSSSLIAVNLVAQGFGYTITDRFTASCVKGSVVIRPLKRHYR</sequence>
<protein>
    <submittedName>
        <fullName evidence="2">LysR family transcriptional regulator</fullName>
    </submittedName>
</protein>
<evidence type="ECO:0000259" key="1">
    <source>
        <dbReference type="PROSITE" id="PS50931"/>
    </source>
</evidence>
<gene>
    <name evidence="2" type="ORF">HRQ87_02710</name>
</gene>
<keyword evidence="3" id="KW-1185">Reference proteome</keyword>
<feature type="domain" description="HTH lysR-type" evidence="1">
    <location>
        <begin position="1"/>
        <end position="34"/>
    </location>
</feature>
<dbReference type="Pfam" id="PF00126">
    <property type="entry name" value="HTH_1"/>
    <property type="match status" value="1"/>
</dbReference>
<dbReference type="Proteomes" id="UP000777935">
    <property type="component" value="Unassembled WGS sequence"/>
</dbReference>
<dbReference type="InterPro" id="IPR036390">
    <property type="entry name" value="WH_DNA-bd_sf"/>
</dbReference>
<accession>A0ABX2ILF6</accession>
<proteinExistence type="predicted"/>
<dbReference type="InterPro" id="IPR000847">
    <property type="entry name" value="LysR_HTH_N"/>
</dbReference>
<dbReference type="PANTHER" id="PTHR30427:SF1">
    <property type="entry name" value="TRANSCRIPTIONAL ACTIVATOR PROTEIN LYSR"/>
    <property type="match status" value="1"/>
</dbReference>
<name>A0ABX2ILF6_9RHOB</name>
<dbReference type="EMBL" id="JABUFE010000001">
    <property type="protein sequence ID" value="NSX53703.1"/>
    <property type="molecule type" value="Genomic_DNA"/>
</dbReference>
<organism evidence="2 3">
    <name type="scientific">Parasulfitobacter algicola</name>
    <dbReference type="NCBI Taxonomy" id="2614809"/>
    <lineage>
        <taxon>Bacteria</taxon>
        <taxon>Pseudomonadati</taxon>
        <taxon>Pseudomonadota</taxon>
        <taxon>Alphaproteobacteria</taxon>
        <taxon>Rhodobacterales</taxon>
        <taxon>Roseobacteraceae</taxon>
        <taxon>Parasulfitobacter</taxon>
    </lineage>
</organism>
<dbReference type="SUPFAM" id="SSF53850">
    <property type="entry name" value="Periplasmic binding protein-like II"/>
    <property type="match status" value="1"/>
</dbReference>
<dbReference type="PANTHER" id="PTHR30427">
    <property type="entry name" value="TRANSCRIPTIONAL ACTIVATOR PROTEIN LYSR"/>
    <property type="match status" value="1"/>
</dbReference>
<dbReference type="PROSITE" id="PS50931">
    <property type="entry name" value="HTH_LYSR"/>
    <property type="match status" value="1"/>
</dbReference>
<dbReference type="InterPro" id="IPR036388">
    <property type="entry name" value="WH-like_DNA-bd_sf"/>
</dbReference>
<comment type="caution">
    <text evidence="2">The sequence shown here is derived from an EMBL/GenBank/DDBJ whole genome shotgun (WGS) entry which is preliminary data.</text>
</comment>